<evidence type="ECO:0008006" key="7">
    <source>
        <dbReference type="Google" id="ProtNLM"/>
    </source>
</evidence>
<dbReference type="RefSeq" id="WP_131311507.1">
    <property type="nucleotide sequence ID" value="NZ_SJFN01000045.1"/>
</dbReference>
<dbReference type="InterPro" id="IPR053981">
    <property type="entry name" value="Gp44/GpP-like_2nd"/>
</dbReference>
<name>A0A4Q9VEW0_9HYPH</name>
<dbReference type="EMBL" id="SJFN01000045">
    <property type="protein sequence ID" value="TBW33351.1"/>
    <property type="molecule type" value="Genomic_DNA"/>
</dbReference>
<dbReference type="InterPro" id="IPR053982">
    <property type="entry name" value="Gp44/GpP-like_C"/>
</dbReference>
<dbReference type="Proteomes" id="UP000292781">
    <property type="component" value="Unassembled WGS sequence"/>
</dbReference>
<dbReference type="AlphaFoldDB" id="A0A4Q9VEW0"/>
<dbReference type="Pfam" id="PF21683">
    <property type="entry name" value="GpP-like_1st"/>
    <property type="match status" value="1"/>
</dbReference>
<sequence length="355" mass="38169">MTVETVIVRAGGRDFVNWEVVHVSASIREAARSFQVTAAAVGGLAALATLLPNGTAVDILAGSDLLCRGYVDRRRPVLSPDRGEVVIHGRSRAQDVVDCSAMHETGRFENVTVKDVATALDRFGVGFVTDETLGKIGKVQVHPGESVFGCLSRLCASQELTMAGEADGSIRFYRAGRAKKHAGGLIEGQNLQHGEADHDFRQRHSKHHVRGQRPLGMGVDALEVEAVASDATVKRHRPLITVIQDDIDHAGATRRARGRRDRSAGRGLTASITVVGWRDPSGTVWTPGWKVWVESPFLGLAQDMLIETASFSQSGGEGAATKTVLHLVDPRAYGGKKGKGNKSKPAWDMDESNVE</sequence>
<feature type="region of interest" description="Disordered" evidence="1">
    <location>
        <begin position="331"/>
        <end position="355"/>
    </location>
</feature>
<dbReference type="InterPro" id="IPR049354">
    <property type="entry name" value="GpP-like_N"/>
</dbReference>
<dbReference type="SUPFAM" id="SSF69279">
    <property type="entry name" value="Phage tail proteins"/>
    <property type="match status" value="2"/>
</dbReference>
<dbReference type="PIRSF" id="PIRSF004440">
    <property type="entry name" value="GpP"/>
    <property type="match status" value="1"/>
</dbReference>
<evidence type="ECO:0000256" key="1">
    <source>
        <dbReference type="SAM" id="MobiDB-lite"/>
    </source>
</evidence>
<dbReference type="Gene3D" id="3.30.1920.10">
    <property type="entry name" value="Baseplate protein-like domains - 2 layer sandwich fold"/>
    <property type="match status" value="1"/>
</dbReference>
<evidence type="ECO:0000259" key="2">
    <source>
        <dbReference type="Pfam" id="PF21683"/>
    </source>
</evidence>
<feature type="domain" description="Baseplate hub protein gp44-like N-terminal" evidence="2">
    <location>
        <begin position="6"/>
        <end position="91"/>
    </location>
</feature>
<protein>
    <recommendedName>
        <fullName evidence="7">Mu P family protein</fullName>
    </recommendedName>
</protein>
<dbReference type="Gene3D" id="2.30.300.10">
    <property type="entry name" value="Baseplate protein-like domain - beta roll fold"/>
    <property type="match status" value="1"/>
</dbReference>
<dbReference type="InterPro" id="IPR026276">
    <property type="entry name" value="Baseplate_GpP"/>
</dbReference>
<comment type="caution">
    <text evidence="5">The sequence shown here is derived from an EMBL/GenBank/DDBJ whole genome shotgun (WGS) entry which is preliminary data.</text>
</comment>
<evidence type="ECO:0000313" key="5">
    <source>
        <dbReference type="EMBL" id="TBW33351.1"/>
    </source>
</evidence>
<evidence type="ECO:0000259" key="4">
    <source>
        <dbReference type="Pfam" id="PF22255"/>
    </source>
</evidence>
<reference evidence="5 6" key="1">
    <citation type="submission" date="2019-02" db="EMBL/GenBank/DDBJ databases">
        <title>Siculibacillus lacustris gen. nov., sp. nov., a new rosette-forming bacterium isolated from a freshwater crater lake (Lake St. Ana, Romania).</title>
        <authorList>
            <person name="Felfoldi T."/>
            <person name="Marton Z."/>
            <person name="Szabo A."/>
            <person name="Mentes A."/>
            <person name="Boka K."/>
            <person name="Marialigeti K."/>
            <person name="Mathe I."/>
            <person name="Koncz M."/>
            <person name="Schumann P."/>
            <person name="Toth E."/>
        </authorList>
    </citation>
    <scope>NUCLEOTIDE SEQUENCE [LARGE SCALE GENOMIC DNA]</scope>
    <source>
        <strain evidence="5 6">SA-279</strain>
    </source>
</reference>
<gene>
    <name evidence="5" type="ORF">EYW49_20545</name>
</gene>
<accession>A0A4Q9VEW0</accession>
<dbReference type="OrthoDB" id="9016931at2"/>
<feature type="domain" description="Baseplate hub protein gp44/GpP-like second" evidence="4">
    <location>
        <begin position="93"/>
        <end position="172"/>
    </location>
</feature>
<organism evidence="5 6">
    <name type="scientific">Siculibacillus lacustris</name>
    <dbReference type="NCBI Taxonomy" id="1549641"/>
    <lineage>
        <taxon>Bacteria</taxon>
        <taxon>Pseudomonadati</taxon>
        <taxon>Pseudomonadota</taxon>
        <taxon>Alphaproteobacteria</taxon>
        <taxon>Hyphomicrobiales</taxon>
        <taxon>Ancalomicrobiaceae</taxon>
        <taxon>Siculibacillus</taxon>
    </lineage>
</organism>
<dbReference type="Pfam" id="PF21929">
    <property type="entry name" value="GpP_4th"/>
    <property type="match status" value="1"/>
</dbReference>
<proteinExistence type="predicted"/>
<evidence type="ECO:0000259" key="3">
    <source>
        <dbReference type="Pfam" id="PF21929"/>
    </source>
</evidence>
<dbReference type="Gene3D" id="3.55.50.10">
    <property type="entry name" value="Baseplate protein-like domains"/>
    <property type="match status" value="1"/>
</dbReference>
<feature type="domain" description="Baseplate hub protein gp44/GpP-like C-terminal" evidence="3">
    <location>
        <begin position="252"/>
        <end position="322"/>
    </location>
</feature>
<evidence type="ECO:0000313" key="6">
    <source>
        <dbReference type="Proteomes" id="UP000292781"/>
    </source>
</evidence>
<dbReference type="InterPro" id="IPR023399">
    <property type="entry name" value="Baseplate-like_2-layer_sand"/>
</dbReference>
<keyword evidence="6" id="KW-1185">Reference proteome</keyword>
<dbReference type="Pfam" id="PF22255">
    <property type="entry name" value="Gp44-like_2nd"/>
    <property type="match status" value="1"/>
</dbReference>